<feature type="region of interest" description="Disordered" evidence="1">
    <location>
        <begin position="430"/>
        <end position="449"/>
    </location>
</feature>
<keyword evidence="3" id="KW-0732">Signal</keyword>
<keyword evidence="6" id="KW-1185">Reference proteome</keyword>
<evidence type="ECO:0000256" key="3">
    <source>
        <dbReference type="SAM" id="SignalP"/>
    </source>
</evidence>
<feature type="chain" id="PRO_5012713910" description="SHIRT domain-containing protein" evidence="3">
    <location>
        <begin position="37"/>
        <end position="482"/>
    </location>
</feature>
<feature type="signal peptide" evidence="3">
    <location>
        <begin position="1"/>
        <end position="36"/>
    </location>
</feature>
<keyword evidence="2" id="KW-1133">Transmembrane helix</keyword>
<dbReference type="AlphaFoldDB" id="A0A223ARG2"/>
<evidence type="ECO:0000313" key="6">
    <source>
        <dbReference type="Proteomes" id="UP000214689"/>
    </source>
</evidence>
<evidence type="ECO:0000256" key="1">
    <source>
        <dbReference type="SAM" id="MobiDB-lite"/>
    </source>
</evidence>
<evidence type="ECO:0000259" key="4">
    <source>
        <dbReference type="Pfam" id="PF18655"/>
    </source>
</evidence>
<name>A0A223ARG2_9FIRM</name>
<accession>A0A223ARG2</accession>
<evidence type="ECO:0000313" key="5">
    <source>
        <dbReference type="EMBL" id="ASS37522.1"/>
    </source>
</evidence>
<sequence length="482" mass="52209">MIKKGNEMSYIKKKGIVFVLLLALIIVFCGFNTASAASRTQDVYHPYDVTVKSGSSAYGFTDGDKWSAVYEKITGAAGTKKQPIWYSTDASHYYLVEAGKEYKYGHGYIYTFKANGELLYEGENGKMDAAMIAKLYDGKSTKTTYSGEETVSGKTFDGPVEVEAGANISFENCKFNAGLVTFGVSNVSNGTFTDCTAVNKGSGITHISDTYFGHVASSSGFYGQISSTVGVKVKSNSVSDAVKGKDYSESLIFPDFSYTYYPSEFGQKVTKQLHYDKINIVGALPDGLSAEDAKYDAGAHNTIVKIKGIPTKAGDDQRFNVNFQENISKLDITVPMLINVKAYNLEYKVIGDAPAGFTVPDMVTGLGYEEVVTLNKAPKKIVAPQNGKNGVWEFTGWSTDKDNLDSSIVTSVNMKENTVVYGKWKFTPDKKSPTTTHGNKSGTKTGGPKTGDRNYIGGYLIALGAASAVLAVVARRRVSWKE</sequence>
<dbReference type="EMBL" id="CP016199">
    <property type="protein sequence ID" value="ASS37522.1"/>
    <property type="molecule type" value="Genomic_DNA"/>
</dbReference>
<dbReference type="Proteomes" id="UP000214689">
    <property type="component" value="Chromosome"/>
</dbReference>
<keyword evidence="2" id="KW-0812">Transmembrane</keyword>
<dbReference type="SUPFAM" id="SSF51126">
    <property type="entry name" value="Pectin lyase-like"/>
    <property type="match status" value="1"/>
</dbReference>
<dbReference type="InterPro" id="IPR041030">
    <property type="entry name" value="SHIRT"/>
</dbReference>
<gene>
    <name evidence="5" type="ORF">AXF17_02975</name>
</gene>
<feature type="domain" description="SHIRT" evidence="4">
    <location>
        <begin position="374"/>
        <end position="427"/>
    </location>
</feature>
<organism evidence="5 6">
    <name type="scientific">Mogibacterium pumilum</name>
    <dbReference type="NCBI Taxonomy" id="86332"/>
    <lineage>
        <taxon>Bacteria</taxon>
        <taxon>Bacillati</taxon>
        <taxon>Bacillota</taxon>
        <taxon>Clostridia</taxon>
        <taxon>Peptostreptococcales</taxon>
        <taxon>Anaerovoracaceae</taxon>
        <taxon>Mogibacterium</taxon>
    </lineage>
</organism>
<protein>
    <recommendedName>
        <fullName evidence="4">SHIRT domain-containing protein</fullName>
    </recommendedName>
</protein>
<feature type="transmembrane region" description="Helical" evidence="2">
    <location>
        <begin position="455"/>
        <end position="474"/>
    </location>
</feature>
<proteinExistence type="predicted"/>
<dbReference type="Pfam" id="PF18655">
    <property type="entry name" value="SHIRT"/>
    <property type="match status" value="1"/>
</dbReference>
<dbReference type="RefSeq" id="WP_094233743.1">
    <property type="nucleotide sequence ID" value="NZ_CP016199.1"/>
</dbReference>
<dbReference type="InterPro" id="IPR011050">
    <property type="entry name" value="Pectin_lyase_fold/virulence"/>
</dbReference>
<evidence type="ECO:0000256" key="2">
    <source>
        <dbReference type="SAM" id="Phobius"/>
    </source>
</evidence>
<keyword evidence="2" id="KW-0472">Membrane</keyword>
<reference evidence="6" key="1">
    <citation type="submission" date="2016-05" db="EMBL/GenBank/DDBJ databases">
        <authorList>
            <person name="Holder M.E."/>
            <person name="Ajami N.J."/>
            <person name="Petrosino J.F."/>
        </authorList>
    </citation>
    <scope>NUCLEOTIDE SEQUENCE [LARGE SCALE GENOMIC DNA]</scope>
    <source>
        <strain evidence="6">ATCC 700696</strain>
    </source>
</reference>
<dbReference type="OrthoDB" id="2079176at2"/>